<evidence type="ECO:0000256" key="1">
    <source>
        <dbReference type="SAM" id="MobiDB-lite"/>
    </source>
</evidence>
<keyword evidence="3" id="KW-1185">Reference proteome</keyword>
<gene>
    <name evidence="2" type="ORF">GOP47_0001973</name>
</gene>
<evidence type="ECO:0000313" key="3">
    <source>
        <dbReference type="Proteomes" id="UP000886520"/>
    </source>
</evidence>
<sequence>MRNPRKLTLSDHCRIAHSSTAVIVEMMRSNMACSHSAGRIATFLFVGLLALIISHVNPVLGAIECEELPIEDCAFAVSSSGARCVLEKVVKNNAAPQYKCQTSIIMAERPMEWIESEDCIRTCGLQRLSVGLSTDALLEREFTKRLCFSQCRSKCPNINDLYTKLAAEDGIYLPSLCDSLKPRVRKLGAEQKQDQSEPLSISKASTDVSAKKTVVDIPSQISEQSLQDAVPLWTSPAPATSAGWPVTPSSPYYYPAVEEPYPAKEPYPVMEPPENEPEEAEPPYIYEYPWPTPTTPAPEPAPYPVYSSSDEPPAPAPSLASLAPYYYSV</sequence>
<dbReference type="PANTHER" id="PTHR33649">
    <property type="entry name" value="PAR1 PROTEIN"/>
    <property type="match status" value="1"/>
</dbReference>
<dbReference type="PANTHER" id="PTHR33649:SF2">
    <property type="entry name" value="PAR1 PROTEIN"/>
    <property type="match status" value="1"/>
</dbReference>
<dbReference type="AlphaFoldDB" id="A0A9D4V999"/>
<dbReference type="InterPro" id="IPR009489">
    <property type="entry name" value="PAR1"/>
</dbReference>
<protein>
    <submittedName>
        <fullName evidence="2">Uncharacterized protein</fullName>
    </submittedName>
</protein>
<accession>A0A9D4V999</accession>
<reference evidence="2" key="1">
    <citation type="submission" date="2021-01" db="EMBL/GenBank/DDBJ databases">
        <title>Adiantum capillus-veneris genome.</title>
        <authorList>
            <person name="Fang Y."/>
            <person name="Liao Q."/>
        </authorList>
    </citation>
    <scope>NUCLEOTIDE SEQUENCE</scope>
    <source>
        <strain evidence="2">H3</strain>
        <tissue evidence="2">Leaf</tissue>
    </source>
</reference>
<feature type="compositionally biased region" description="Pro residues" evidence="1">
    <location>
        <begin position="290"/>
        <end position="303"/>
    </location>
</feature>
<dbReference type="Pfam" id="PF06521">
    <property type="entry name" value="PAR1"/>
    <property type="match status" value="1"/>
</dbReference>
<dbReference type="OrthoDB" id="772928at2759"/>
<name>A0A9D4V999_ADICA</name>
<evidence type="ECO:0000313" key="2">
    <source>
        <dbReference type="EMBL" id="KAI5082230.1"/>
    </source>
</evidence>
<proteinExistence type="predicted"/>
<dbReference type="EMBL" id="JABFUD020000003">
    <property type="protein sequence ID" value="KAI5082230.1"/>
    <property type="molecule type" value="Genomic_DNA"/>
</dbReference>
<dbReference type="Proteomes" id="UP000886520">
    <property type="component" value="Chromosome 2"/>
</dbReference>
<feature type="region of interest" description="Disordered" evidence="1">
    <location>
        <begin position="265"/>
        <end position="320"/>
    </location>
</feature>
<organism evidence="2 3">
    <name type="scientific">Adiantum capillus-veneris</name>
    <name type="common">Maidenhair fern</name>
    <dbReference type="NCBI Taxonomy" id="13818"/>
    <lineage>
        <taxon>Eukaryota</taxon>
        <taxon>Viridiplantae</taxon>
        <taxon>Streptophyta</taxon>
        <taxon>Embryophyta</taxon>
        <taxon>Tracheophyta</taxon>
        <taxon>Polypodiopsida</taxon>
        <taxon>Polypodiidae</taxon>
        <taxon>Polypodiales</taxon>
        <taxon>Pteridineae</taxon>
        <taxon>Pteridaceae</taxon>
        <taxon>Vittarioideae</taxon>
        <taxon>Adiantum</taxon>
    </lineage>
</organism>
<feature type="compositionally biased region" description="Low complexity" evidence="1">
    <location>
        <begin position="304"/>
        <end position="320"/>
    </location>
</feature>
<comment type="caution">
    <text evidence="2">The sequence shown here is derived from an EMBL/GenBank/DDBJ whole genome shotgun (WGS) entry which is preliminary data.</text>
</comment>